<dbReference type="Proteomes" id="UP001283361">
    <property type="component" value="Unassembled WGS sequence"/>
</dbReference>
<dbReference type="AlphaFoldDB" id="A0AAE0Y2B4"/>
<evidence type="ECO:0000313" key="1">
    <source>
        <dbReference type="EMBL" id="KAK3729403.1"/>
    </source>
</evidence>
<keyword evidence="2" id="KW-1185">Reference proteome</keyword>
<accession>A0AAE0Y2B4</accession>
<proteinExistence type="predicted"/>
<comment type="caution">
    <text evidence="1">The sequence shown here is derived from an EMBL/GenBank/DDBJ whole genome shotgun (WGS) entry which is preliminary data.</text>
</comment>
<sequence>MSPAMSFVFKRPALAEQTNRMGAETPLKPDFRIISADCDVITPPVQAAHGVRALQDEAMWGDKLETVSATDQ</sequence>
<gene>
    <name evidence="1" type="ORF">RRG08_053602</name>
</gene>
<protein>
    <submittedName>
        <fullName evidence="1">Uncharacterized protein</fullName>
    </submittedName>
</protein>
<name>A0AAE0Y2B4_9GAST</name>
<organism evidence="1 2">
    <name type="scientific">Elysia crispata</name>
    <name type="common">lettuce slug</name>
    <dbReference type="NCBI Taxonomy" id="231223"/>
    <lineage>
        <taxon>Eukaryota</taxon>
        <taxon>Metazoa</taxon>
        <taxon>Spiralia</taxon>
        <taxon>Lophotrochozoa</taxon>
        <taxon>Mollusca</taxon>
        <taxon>Gastropoda</taxon>
        <taxon>Heterobranchia</taxon>
        <taxon>Euthyneura</taxon>
        <taxon>Panpulmonata</taxon>
        <taxon>Sacoglossa</taxon>
        <taxon>Placobranchoidea</taxon>
        <taxon>Plakobranchidae</taxon>
        <taxon>Elysia</taxon>
    </lineage>
</organism>
<evidence type="ECO:0000313" key="2">
    <source>
        <dbReference type="Proteomes" id="UP001283361"/>
    </source>
</evidence>
<reference evidence="1" key="1">
    <citation type="journal article" date="2023" name="G3 (Bethesda)">
        <title>A reference genome for the long-term kleptoplast-retaining sea slug Elysia crispata morphotype clarki.</title>
        <authorList>
            <person name="Eastman K.E."/>
            <person name="Pendleton A.L."/>
            <person name="Shaikh M.A."/>
            <person name="Suttiyut T."/>
            <person name="Ogas R."/>
            <person name="Tomko P."/>
            <person name="Gavelis G."/>
            <person name="Widhalm J.R."/>
            <person name="Wisecaver J.H."/>
        </authorList>
    </citation>
    <scope>NUCLEOTIDE SEQUENCE</scope>
    <source>
        <strain evidence="1">ECLA1</strain>
    </source>
</reference>
<dbReference type="EMBL" id="JAWDGP010007144">
    <property type="protein sequence ID" value="KAK3729403.1"/>
    <property type="molecule type" value="Genomic_DNA"/>
</dbReference>